<sequence length="313" mass="33831">MSVSYKCTNPECGVTLKTPNRVAVGKSVKCPKCGKMFVPEPAPKEENAAGTLKLVDEPKKPEPPPVAPKKPYEDDDDEDAASVKRGYGVTAETEEEKAAAEKNKPTFTEVQDKFKKSARGPAMSLLVMPSNLLTGAGLLTGVAGLALFVNGMWPLVFNDAPPGEEEMEEAIVTMMMGIFTFFWGAMVCFGASQMQELSSYPWSLIGAIMGVVPLLVGIYCIVMLQNPKVKAGFEEMEGSAEEDEDDDGKGKKKEDDDDEDEDDDDDEDDEDDDDDDRPKKGKGRGKEKEKAGKGAKKAGKGPAKKSRGGDEDE</sequence>
<feature type="transmembrane region" description="Helical" evidence="2">
    <location>
        <begin position="125"/>
        <end position="150"/>
    </location>
</feature>
<keyword evidence="2" id="KW-0812">Transmembrane</keyword>
<gene>
    <name evidence="3" type="ORF">FTUN_5560</name>
</gene>
<feature type="compositionally biased region" description="Acidic residues" evidence="1">
    <location>
        <begin position="255"/>
        <end position="275"/>
    </location>
</feature>
<evidence type="ECO:0000313" key="4">
    <source>
        <dbReference type="Proteomes" id="UP000503447"/>
    </source>
</evidence>
<keyword evidence="2" id="KW-0472">Membrane</keyword>
<feature type="compositionally biased region" description="Basic residues" evidence="1">
    <location>
        <begin position="293"/>
        <end position="306"/>
    </location>
</feature>
<reference evidence="4" key="1">
    <citation type="submission" date="2020-05" db="EMBL/GenBank/DDBJ databases">
        <title>Frigoriglobus tundricola gen. nov., sp. nov., a psychrotolerant cellulolytic planctomycete of the family Gemmataceae with two divergent copies of 16S rRNA gene.</title>
        <authorList>
            <person name="Kulichevskaya I.S."/>
            <person name="Ivanova A.A."/>
            <person name="Naumoff D.G."/>
            <person name="Beletsky A.V."/>
            <person name="Rijpstra W.I.C."/>
            <person name="Sinninghe Damste J.S."/>
            <person name="Mardanov A.V."/>
            <person name="Ravin N.V."/>
            <person name="Dedysh S.N."/>
        </authorList>
    </citation>
    <scope>NUCLEOTIDE SEQUENCE [LARGE SCALE GENOMIC DNA]</scope>
    <source>
        <strain evidence="4">PL17</strain>
    </source>
</reference>
<feature type="transmembrane region" description="Helical" evidence="2">
    <location>
        <begin position="202"/>
        <end position="224"/>
    </location>
</feature>
<dbReference type="KEGG" id="ftj:FTUN_5560"/>
<dbReference type="Proteomes" id="UP000503447">
    <property type="component" value="Chromosome"/>
</dbReference>
<feature type="transmembrane region" description="Helical" evidence="2">
    <location>
        <begin position="170"/>
        <end position="190"/>
    </location>
</feature>
<evidence type="ECO:0000256" key="1">
    <source>
        <dbReference type="SAM" id="MobiDB-lite"/>
    </source>
</evidence>
<organism evidence="3 4">
    <name type="scientific">Frigoriglobus tundricola</name>
    <dbReference type="NCBI Taxonomy" id="2774151"/>
    <lineage>
        <taxon>Bacteria</taxon>
        <taxon>Pseudomonadati</taxon>
        <taxon>Planctomycetota</taxon>
        <taxon>Planctomycetia</taxon>
        <taxon>Gemmatales</taxon>
        <taxon>Gemmataceae</taxon>
        <taxon>Frigoriglobus</taxon>
    </lineage>
</organism>
<dbReference type="RefSeq" id="WP_171473254.1">
    <property type="nucleotide sequence ID" value="NZ_CP053452.2"/>
</dbReference>
<evidence type="ECO:0000256" key="2">
    <source>
        <dbReference type="SAM" id="Phobius"/>
    </source>
</evidence>
<keyword evidence="4" id="KW-1185">Reference proteome</keyword>
<proteinExistence type="predicted"/>
<accession>A0A6M5YWV2</accession>
<name>A0A6M5YWV2_9BACT</name>
<dbReference type="EMBL" id="CP053452">
    <property type="protein sequence ID" value="QJW97980.1"/>
    <property type="molecule type" value="Genomic_DNA"/>
</dbReference>
<feature type="compositionally biased region" description="Acidic residues" evidence="1">
    <location>
        <begin position="235"/>
        <end position="247"/>
    </location>
</feature>
<feature type="region of interest" description="Disordered" evidence="1">
    <location>
        <begin position="235"/>
        <end position="313"/>
    </location>
</feature>
<feature type="region of interest" description="Disordered" evidence="1">
    <location>
        <begin position="36"/>
        <end position="81"/>
    </location>
</feature>
<protein>
    <submittedName>
        <fullName evidence="3">Uncharacterized protein</fullName>
    </submittedName>
</protein>
<keyword evidence="2" id="KW-1133">Transmembrane helix</keyword>
<dbReference type="AlphaFoldDB" id="A0A6M5YWV2"/>
<evidence type="ECO:0000313" key="3">
    <source>
        <dbReference type="EMBL" id="QJW97980.1"/>
    </source>
</evidence>